<name>A0A1C6U2L3_9ACTN</name>
<dbReference type="EMBL" id="FMIA01000002">
    <property type="protein sequence ID" value="SCL48305.1"/>
    <property type="molecule type" value="Genomic_DNA"/>
</dbReference>
<dbReference type="STRING" id="683228.GA0070617_0836"/>
<organism evidence="1 2">
    <name type="scientific">Micromonospora yangpuensis</name>
    <dbReference type="NCBI Taxonomy" id="683228"/>
    <lineage>
        <taxon>Bacteria</taxon>
        <taxon>Bacillati</taxon>
        <taxon>Actinomycetota</taxon>
        <taxon>Actinomycetes</taxon>
        <taxon>Micromonosporales</taxon>
        <taxon>Micromonosporaceae</taxon>
        <taxon>Micromonospora</taxon>
    </lineage>
</organism>
<dbReference type="RefSeq" id="WP_091434072.1">
    <property type="nucleotide sequence ID" value="NZ_BMMJ01000006.1"/>
</dbReference>
<proteinExistence type="predicted"/>
<reference evidence="1 2" key="1">
    <citation type="submission" date="2016-06" db="EMBL/GenBank/DDBJ databases">
        <authorList>
            <person name="Kjaerup R.B."/>
            <person name="Dalgaard T.S."/>
            <person name="Juul-Madsen H.R."/>
        </authorList>
    </citation>
    <scope>NUCLEOTIDE SEQUENCE [LARGE SCALE GENOMIC DNA]</scope>
    <source>
        <strain evidence="1 2">DSM 45577</strain>
    </source>
</reference>
<dbReference type="OrthoDB" id="4309379at2"/>
<protein>
    <submittedName>
        <fullName evidence="1">Uncharacterized protein</fullName>
    </submittedName>
</protein>
<dbReference type="AlphaFoldDB" id="A0A1C6U2L3"/>
<accession>A0A1C6U2L3</accession>
<evidence type="ECO:0000313" key="1">
    <source>
        <dbReference type="EMBL" id="SCL48305.1"/>
    </source>
</evidence>
<gene>
    <name evidence="1" type="ORF">GA0070617_0836</name>
</gene>
<keyword evidence="2" id="KW-1185">Reference proteome</keyword>
<dbReference type="Proteomes" id="UP000198937">
    <property type="component" value="Unassembled WGS sequence"/>
</dbReference>
<sequence>MSGPLPQWCEQTCVVCPAQQLGPGQFDVVDRPGPEFAYNPDIGWRLTAEGVAVCVHPYRVGLPPGRYASRGEPVPDQTPRPAPTPASLVLPAELVDLEGWLVAVLRDAPEEQIFGAVARAERLAAERFEPKQVVAAMRRVLSVELANR</sequence>
<evidence type="ECO:0000313" key="2">
    <source>
        <dbReference type="Proteomes" id="UP000198937"/>
    </source>
</evidence>